<feature type="compositionally biased region" description="Acidic residues" evidence="1">
    <location>
        <begin position="219"/>
        <end position="233"/>
    </location>
</feature>
<evidence type="ECO:0008006" key="4">
    <source>
        <dbReference type="Google" id="ProtNLM"/>
    </source>
</evidence>
<feature type="compositionally biased region" description="Basic and acidic residues" evidence="1">
    <location>
        <begin position="191"/>
        <end position="204"/>
    </location>
</feature>
<accession>A0A368GR66</accession>
<evidence type="ECO:0000256" key="1">
    <source>
        <dbReference type="SAM" id="MobiDB-lite"/>
    </source>
</evidence>
<dbReference type="Proteomes" id="UP000252519">
    <property type="component" value="Unassembled WGS sequence"/>
</dbReference>
<protein>
    <recommendedName>
        <fullName evidence="4">CCHC-type domain-containing protein</fullName>
    </recommendedName>
</protein>
<feature type="region of interest" description="Disordered" evidence="1">
    <location>
        <begin position="218"/>
        <end position="251"/>
    </location>
</feature>
<dbReference type="OrthoDB" id="5846362at2759"/>
<reference evidence="2 3" key="1">
    <citation type="submission" date="2014-10" db="EMBL/GenBank/DDBJ databases">
        <title>Draft genome of the hookworm Ancylostoma caninum.</title>
        <authorList>
            <person name="Mitreva M."/>
        </authorList>
    </citation>
    <scope>NUCLEOTIDE SEQUENCE [LARGE SCALE GENOMIC DNA]</scope>
    <source>
        <strain evidence="2 3">Baltimore</strain>
    </source>
</reference>
<feature type="region of interest" description="Disordered" evidence="1">
    <location>
        <begin position="167"/>
        <end position="204"/>
    </location>
</feature>
<gene>
    <name evidence="2" type="ORF">ANCCAN_07165</name>
</gene>
<dbReference type="EMBL" id="JOJR01000072">
    <property type="protein sequence ID" value="RCN46846.1"/>
    <property type="molecule type" value="Genomic_DNA"/>
</dbReference>
<organism evidence="2 3">
    <name type="scientific">Ancylostoma caninum</name>
    <name type="common">Dog hookworm</name>
    <dbReference type="NCBI Taxonomy" id="29170"/>
    <lineage>
        <taxon>Eukaryota</taxon>
        <taxon>Metazoa</taxon>
        <taxon>Ecdysozoa</taxon>
        <taxon>Nematoda</taxon>
        <taxon>Chromadorea</taxon>
        <taxon>Rhabditida</taxon>
        <taxon>Rhabditina</taxon>
        <taxon>Rhabditomorpha</taxon>
        <taxon>Strongyloidea</taxon>
        <taxon>Ancylostomatidae</taxon>
        <taxon>Ancylostomatinae</taxon>
        <taxon>Ancylostoma</taxon>
    </lineage>
</organism>
<comment type="caution">
    <text evidence="2">The sequence shown here is derived from an EMBL/GenBank/DDBJ whole genome shotgun (WGS) entry which is preliminary data.</text>
</comment>
<evidence type="ECO:0000313" key="3">
    <source>
        <dbReference type="Proteomes" id="UP000252519"/>
    </source>
</evidence>
<sequence>METNTASKLKTQLREAQEELRQLQKAIPPLPEPQQLCEKIASQYFDNYACTTAVTRLEDRVRRLRFADIAYHQRSHALELLDHEVDRLQFLFCRSQLRTLFSLPPLLIAMKKISKECWKTMMCQTPEVAENEPLLMDPETIEVVITDHLKTLEELRSMLKDIRAEVDNEKDKARQSFEREDAVVSAMQSKPAERREREQVRREDENDIIQENVNFIEGVNDDINEPDQDDAQNEDNGRGMEDHQEDEPEYQRRAEHIEAEASTIDRPHERFMRCAFCGAEGSHYSDSCTVVPEATARRDVVHDRRVCEMCLEWNCARNTSCPKYRTRCYYHRKYGHHSSLCGFPERSDNIRARLRSARTGLGNRVARKRDLQLELERLRRH</sequence>
<name>A0A368GR66_ANCCA</name>
<proteinExistence type="predicted"/>
<evidence type="ECO:0000313" key="2">
    <source>
        <dbReference type="EMBL" id="RCN46846.1"/>
    </source>
</evidence>
<dbReference type="AlphaFoldDB" id="A0A368GR66"/>
<dbReference type="STRING" id="29170.A0A368GR66"/>
<feature type="compositionally biased region" description="Basic and acidic residues" evidence="1">
    <location>
        <begin position="167"/>
        <end position="182"/>
    </location>
</feature>
<keyword evidence="3" id="KW-1185">Reference proteome</keyword>